<dbReference type="Gene3D" id="2.60.120.330">
    <property type="entry name" value="B-lactam Antibiotic, Isopenicillin N Synthase, Chain"/>
    <property type="match status" value="1"/>
</dbReference>
<evidence type="ECO:0000256" key="4">
    <source>
        <dbReference type="RuleBase" id="RU003682"/>
    </source>
</evidence>
<dbReference type="GO" id="GO:0046872">
    <property type="term" value="F:metal ion binding"/>
    <property type="evidence" value="ECO:0007669"/>
    <property type="project" value="UniProtKB-KW"/>
</dbReference>
<name>A0A6A6HN46_VIRVR</name>
<dbReference type="SUPFAM" id="SSF51197">
    <property type="entry name" value="Clavaminate synthase-like"/>
    <property type="match status" value="1"/>
</dbReference>
<dbReference type="OrthoDB" id="288590at2759"/>
<organism evidence="6 7">
    <name type="scientific">Viridothelium virens</name>
    <name type="common">Speckled blister lichen</name>
    <name type="synonym">Trypethelium virens</name>
    <dbReference type="NCBI Taxonomy" id="1048519"/>
    <lineage>
        <taxon>Eukaryota</taxon>
        <taxon>Fungi</taxon>
        <taxon>Dikarya</taxon>
        <taxon>Ascomycota</taxon>
        <taxon>Pezizomycotina</taxon>
        <taxon>Dothideomycetes</taxon>
        <taxon>Dothideomycetes incertae sedis</taxon>
        <taxon>Trypetheliales</taxon>
        <taxon>Trypetheliaceae</taxon>
        <taxon>Viridothelium</taxon>
    </lineage>
</organism>
<evidence type="ECO:0000256" key="2">
    <source>
        <dbReference type="ARBA" id="ARBA00022723"/>
    </source>
</evidence>
<dbReference type="InterPro" id="IPR026992">
    <property type="entry name" value="DIOX_N"/>
</dbReference>
<dbReference type="Pfam" id="PF14226">
    <property type="entry name" value="DIOX_N"/>
    <property type="match status" value="1"/>
</dbReference>
<gene>
    <name evidence="6" type="ORF">EV356DRAFT_102060</name>
</gene>
<dbReference type="PRINTS" id="PR00682">
    <property type="entry name" value="IPNSYNTHASE"/>
</dbReference>
<accession>A0A6A6HN46</accession>
<evidence type="ECO:0000256" key="1">
    <source>
        <dbReference type="ARBA" id="ARBA00008056"/>
    </source>
</evidence>
<dbReference type="PANTHER" id="PTHR47991">
    <property type="entry name" value="OXOGLUTARATE/IRON-DEPENDENT DIOXYGENASE"/>
    <property type="match status" value="1"/>
</dbReference>
<dbReference type="Proteomes" id="UP000800092">
    <property type="component" value="Unassembled WGS sequence"/>
</dbReference>
<dbReference type="InterPro" id="IPR027443">
    <property type="entry name" value="IPNS-like_sf"/>
</dbReference>
<proteinExistence type="inferred from homology"/>
<keyword evidence="2 4" id="KW-0479">Metal-binding</keyword>
<evidence type="ECO:0000313" key="7">
    <source>
        <dbReference type="Proteomes" id="UP000800092"/>
    </source>
</evidence>
<protein>
    <submittedName>
        <fullName evidence="6">Clavaminate synthase-like protein</fullName>
    </submittedName>
</protein>
<dbReference type="Pfam" id="PF03171">
    <property type="entry name" value="2OG-FeII_Oxy"/>
    <property type="match status" value="1"/>
</dbReference>
<dbReference type="PROSITE" id="PS51471">
    <property type="entry name" value="FE2OG_OXY"/>
    <property type="match status" value="1"/>
</dbReference>
<evidence type="ECO:0000313" key="6">
    <source>
        <dbReference type="EMBL" id="KAF2239516.1"/>
    </source>
</evidence>
<feature type="domain" description="Fe2OG dioxygenase" evidence="5">
    <location>
        <begin position="199"/>
        <end position="295"/>
    </location>
</feature>
<dbReference type="GO" id="GO:0044283">
    <property type="term" value="P:small molecule biosynthetic process"/>
    <property type="evidence" value="ECO:0007669"/>
    <property type="project" value="UniProtKB-ARBA"/>
</dbReference>
<evidence type="ECO:0000259" key="5">
    <source>
        <dbReference type="PROSITE" id="PS51471"/>
    </source>
</evidence>
<comment type="similarity">
    <text evidence="1 4">Belongs to the iron/ascorbate-dependent oxidoreductase family.</text>
</comment>
<dbReference type="GO" id="GO:0016491">
    <property type="term" value="F:oxidoreductase activity"/>
    <property type="evidence" value="ECO:0007669"/>
    <property type="project" value="UniProtKB-KW"/>
</dbReference>
<evidence type="ECO:0000256" key="3">
    <source>
        <dbReference type="ARBA" id="ARBA00023004"/>
    </source>
</evidence>
<dbReference type="InterPro" id="IPR044861">
    <property type="entry name" value="IPNS-like_FE2OG_OXY"/>
</dbReference>
<reference evidence="6" key="1">
    <citation type="journal article" date="2020" name="Stud. Mycol.">
        <title>101 Dothideomycetes genomes: a test case for predicting lifestyles and emergence of pathogens.</title>
        <authorList>
            <person name="Haridas S."/>
            <person name="Albert R."/>
            <person name="Binder M."/>
            <person name="Bloem J."/>
            <person name="Labutti K."/>
            <person name="Salamov A."/>
            <person name="Andreopoulos B."/>
            <person name="Baker S."/>
            <person name="Barry K."/>
            <person name="Bills G."/>
            <person name="Bluhm B."/>
            <person name="Cannon C."/>
            <person name="Castanera R."/>
            <person name="Culley D."/>
            <person name="Daum C."/>
            <person name="Ezra D."/>
            <person name="Gonzalez J."/>
            <person name="Henrissat B."/>
            <person name="Kuo A."/>
            <person name="Liang C."/>
            <person name="Lipzen A."/>
            <person name="Lutzoni F."/>
            <person name="Magnuson J."/>
            <person name="Mondo S."/>
            <person name="Nolan M."/>
            <person name="Ohm R."/>
            <person name="Pangilinan J."/>
            <person name="Park H.-J."/>
            <person name="Ramirez L."/>
            <person name="Alfaro M."/>
            <person name="Sun H."/>
            <person name="Tritt A."/>
            <person name="Yoshinaga Y."/>
            <person name="Zwiers L.-H."/>
            <person name="Turgeon B."/>
            <person name="Goodwin S."/>
            <person name="Spatafora J."/>
            <person name="Crous P."/>
            <person name="Grigoriev I."/>
        </authorList>
    </citation>
    <scope>NUCLEOTIDE SEQUENCE</scope>
    <source>
        <strain evidence="6">Tuck. ex Michener</strain>
    </source>
</reference>
<dbReference type="AlphaFoldDB" id="A0A6A6HN46"/>
<dbReference type="EMBL" id="ML991772">
    <property type="protein sequence ID" value="KAF2239516.1"/>
    <property type="molecule type" value="Genomic_DNA"/>
</dbReference>
<keyword evidence="7" id="KW-1185">Reference proteome</keyword>
<keyword evidence="4" id="KW-0560">Oxidoreductase</keyword>
<dbReference type="InterPro" id="IPR050295">
    <property type="entry name" value="Plant_2OG-oxidoreductases"/>
</dbReference>
<dbReference type="InterPro" id="IPR005123">
    <property type="entry name" value="Oxoglu/Fe-dep_dioxygenase_dom"/>
</dbReference>
<keyword evidence="3 4" id="KW-0408">Iron</keyword>
<sequence>MLSTHTSLPVIDISSFLSQDGSFTSRAECTSKLSSACRDVGFFYLIGHSITPSTIERVLSLARKFFLETPDSEKLEISRKEPGDDYGDGARGYQRLGENVTMGKADLHEAVDFYRDEDRLEVRPPYELLHGRNLWPRTPPELEENLKDYVEQMKLVGTAVVRAMGAALDLGEDEDVFVKATRQSFWVMRMIGYPPIPNPSNGLLSNGNTDENQSCGTHTDYGCVTLLVADDTKEALQVRAKDGTWINADPIPGAIVVNIGDMMERWTNGLWKSTEHRVIHRGERFRVSVPFFFEPDWNASVAPLQKCVKETGGKSEYGGIRYGDHLTAKVRGNFY</sequence>